<evidence type="ECO:0000313" key="3">
    <source>
        <dbReference type="Proteomes" id="UP001142393"/>
    </source>
</evidence>
<reference evidence="2 3" key="1">
    <citation type="journal article" date="2023" name="Proc. Natl. Acad. Sci. U.S.A.">
        <title>A global phylogenomic analysis of the shiitake genus Lentinula.</title>
        <authorList>
            <person name="Sierra-Patev S."/>
            <person name="Min B."/>
            <person name="Naranjo-Ortiz M."/>
            <person name="Looney B."/>
            <person name="Konkel Z."/>
            <person name="Slot J.C."/>
            <person name="Sakamoto Y."/>
            <person name="Steenwyk J.L."/>
            <person name="Rokas A."/>
            <person name="Carro J."/>
            <person name="Camarero S."/>
            <person name="Ferreira P."/>
            <person name="Molpeceres G."/>
            <person name="Ruiz-Duenas F.J."/>
            <person name="Serrano A."/>
            <person name="Henrissat B."/>
            <person name="Drula E."/>
            <person name="Hughes K.W."/>
            <person name="Mata J.L."/>
            <person name="Ishikawa N.K."/>
            <person name="Vargas-Isla R."/>
            <person name="Ushijima S."/>
            <person name="Smith C.A."/>
            <person name="Donoghue J."/>
            <person name="Ahrendt S."/>
            <person name="Andreopoulos W."/>
            <person name="He G."/>
            <person name="LaButti K."/>
            <person name="Lipzen A."/>
            <person name="Ng V."/>
            <person name="Riley R."/>
            <person name="Sandor L."/>
            <person name="Barry K."/>
            <person name="Martinez A.T."/>
            <person name="Xiao Y."/>
            <person name="Gibbons J.G."/>
            <person name="Terashima K."/>
            <person name="Grigoriev I.V."/>
            <person name="Hibbett D."/>
        </authorList>
    </citation>
    <scope>NUCLEOTIDE SEQUENCE [LARGE SCALE GENOMIC DNA]</scope>
    <source>
        <strain evidence="2 3">TFB7810</strain>
    </source>
</reference>
<dbReference type="AlphaFoldDB" id="A0A9W8TZI6"/>
<name>A0A9W8TZI6_9AGAR</name>
<feature type="compositionally biased region" description="Low complexity" evidence="1">
    <location>
        <begin position="62"/>
        <end position="81"/>
    </location>
</feature>
<sequence>MNTAYSVVTELPAVYLLYDSPFWSGAFLIFENRLASISYFDRFERELEALRKEFAESAQTRSGRSSPSFSPNFSDSSHSPPTLDSHPLPNIESGSEPNFDGLQMKPKKDQCPFCTT</sequence>
<evidence type="ECO:0000313" key="2">
    <source>
        <dbReference type="EMBL" id="KAJ3746274.1"/>
    </source>
</evidence>
<keyword evidence="3" id="KW-1185">Reference proteome</keyword>
<dbReference type="EMBL" id="JANVFU010000004">
    <property type="protein sequence ID" value="KAJ3746274.1"/>
    <property type="molecule type" value="Genomic_DNA"/>
</dbReference>
<dbReference type="Proteomes" id="UP001142393">
    <property type="component" value="Unassembled WGS sequence"/>
</dbReference>
<evidence type="ECO:0000256" key="1">
    <source>
        <dbReference type="SAM" id="MobiDB-lite"/>
    </source>
</evidence>
<comment type="caution">
    <text evidence="2">The sequence shown here is derived from an EMBL/GenBank/DDBJ whole genome shotgun (WGS) entry which is preliminary data.</text>
</comment>
<feature type="region of interest" description="Disordered" evidence="1">
    <location>
        <begin position="55"/>
        <end position="116"/>
    </location>
</feature>
<protein>
    <submittedName>
        <fullName evidence="2">Uncharacterized protein</fullName>
    </submittedName>
</protein>
<proteinExistence type="predicted"/>
<gene>
    <name evidence="2" type="ORF">DFH05DRAFT_1484459</name>
</gene>
<organism evidence="2 3">
    <name type="scientific">Lentinula detonsa</name>
    <dbReference type="NCBI Taxonomy" id="2804962"/>
    <lineage>
        <taxon>Eukaryota</taxon>
        <taxon>Fungi</taxon>
        <taxon>Dikarya</taxon>
        <taxon>Basidiomycota</taxon>
        <taxon>Agaricomycotina</taxon>
        <taxon>Agaricomycetes</taxon>
        <taxon>Agaricomycetidae</taxon>
        <taxon>Agaricales</taxon>
        <taxon>Marasmiineae</taxon>
        <taxon>Omphalotaceae</taxon>
        <taxon>Lentinula</taxon>
    </lineage>
</organism>
<accession>A0A9W8TZI6</accession>